<evidence type="ECO:0000256" key="1">
    <source>
        <dbReference type="ARBA" id="ARBA00004123"/>
    </source>
</evidence>
<keyword evidence="9" id="KW-1185">Reference proteome</keyword>
<feature type="region of interest" description="Disordered" evidence="7">
    <location>
        <begin position="116"/>
        <end position="162"/>
    </location>
</feature>
<keyword evidence="5" id="KW-0804">Transcription</keyword>
<evidence type="ECO:0000259" key="8">
    <source>
        <dbReference type="Pfam" id="PF02229"/>
    </source>
</evidence>
<evidence type="ECO:0000256" key="5">
    <source>
        <dbReference type="ARBA" id="ARBA00023163"/>
    </source>
</evidence>
<dbReference type="InterPro" id="IPR009044">
    <property type="entry name" value="ssDNA-bd_transcriptional_reg"/>
</dbReference>
<gene>
    <name evidence="10" type="ORF">PgNI_08513</name>
</gene>
<dbReference type="AlphaFoldDB" id="A0A6P8AUP5"/>
<feature type="region of interest" description="Disordered" evidence="7">
    <location>
        <begin position="1"/>
        <end position="53"/>
    </location>
</feature>
<evidence type="ECO:0000313" key="9">
    <source>
        <dbReference type="Proteomes" id="UP000515153"/>
    </source>
</evidence>
<dbReference type="GO" id="GO:0003677">
    <property type="term" value="F:DNA binding"/>
    <property type="evidence" value="ECO:0007669"/>
    <property type="project" value="UniProtKB-KW"/>
</dbReference>
<dbReference type="GO" id="GO:0003713">
    <property type="term" value="F:transcription coactivator activity"/>
    <property type="evidence" value="ECO:0007669"/>
    <property type="project" value="InterPro"/>
</dbReference>
<dbReference type="PANTHER" id="PTHR13215">
    <property type="entry name" value="RNA POLYMERASE II TRANSCRIPTIONAL COACTIVATOR"/>
    <property type="match status" value="1"/>
</dbReference>
<evidence type="ECO:0000256" key="2">
    <source>
        <dbReference type="ARBA" id="ARBA00009001"/>
    </source>
</evidence>
<dbReference type="Proteomes" id="UP000515153">
    <property type="component" value="Chromosome V"/>
</dbReference>
<dbReference type="InterPro" id="IPR003173">
    <property type="entry name" value="PC4_C"/>
</dbReference>
<keyword evidence="4" id="KW-0238">DNA-binding</keyword>
<reference evidence="9 10" key="1">
    <citation type="journal article" date="2019" name="Mol. Biol. Evol.">
        <title>Blast fungal genomes show frequent chromosomal changes, gene gains and losses, and effector gene turnover.</title>
        <authorList>
            <person name="Gomez Luciano L.B."/>
            <person name="Jason Tsai I."/>
            <person name="Chuma I."/>
            <person name="Tosa Y."/>
            <person name="Chen Y.H."/>
            <person name="Li J.Y."/>
            <person name="Li M.Y."/>
            <person name="Jade Lu M.Y."/>
            <person name="Nakayashiki H."/>
            <person name="Li W.H."/>
        </authorList>
    </citation>
    <scope>NUCLEOTIDE SEQUENCE [LARGE SCALE GENOMIC DNA]</scope>
    <source>
        <strain evidence="9 10">NI907</strain>
    </source>
</reference>
<protein>
    <recommendedName>
        <fullName evidence="8">Transcriptional coactivator p15 (PC4) C-terminal domain-containing protein</fullName>
    </recommendedName>
</protein>
<sequence length="162" mass="17380">MPPKVSSKKRARDEEAQSSGSEAETRPAPVKKAKSKGSNSSGSQVDAEGNPFWEIADKRRVGISQFRKTDFINIREYYEAGGEMKPGKKGIGLTVDQYTALLKAIPAINAELRSRGHDITDDSDGGGAPVVAKPEVKSKKSTKKQEKKANIEATSDEGSGSD</sequence>
<dbReference type="KEGG" id="pgri:PgNI_08513"/>
<dbReference type="SUPFAM" id="SSF54447">
    <property type="entry name" value="ssDNA-binding transcriptional regulator domain"/>
    <property type="match status" value="1"/>
</dbReference>
<name>A0A6P8AUP5_PYRGI</name>
<keyword evidence="6" id="KW-0539">Nucleus</keyword>
<organism evidence="9 10">
    <name type="scientific">Pyricularia grisea</name>
    <name type="common">Crabgrass-specific blast fungus</name>
    <name type="synonym">Magnaporthe grisea</name>
    <dbReference type="NCBI Taxonomy" id="148305"/>
    <lineage>
        <taxon>Eukaryota</taxon>
        <taxon>Fungi</taxon>
        <taxon>Dikarya</taxon>
        <taxon>Ascomycota</taxon>
        <taxon>Pezizomycotina</taxon>
        <taxon>Sordariomycetes</taxon>
        <taxon>Sordariomycetidae</taxon>
        <taxon>Magnaporthales</taxon>
        <taxon>Pyriculariaceae</taxon>
        <taxon>Pyricularia</taxon>
    </lineage>
</organism>
<evidence type="ECO:0000256" key="4">
    <source>
        <dbReference type="ARBA" id="ARBA00023125"/>
    </source>
</evidence>
<dbReference type="GO" id="GO:0060261">
    <property type="term" value="P:positive regulation of transcription initiation by RNA polymerase II"/>
    <property type="evidence" value="ECO:0007669"/>
    <property type="project" value="InterPro"/>
</dbReference>
<dbReference type="RefSeq" id="XP_030978574.1">
    <property type="nucleotide sequence ID" value="XM_031128509.1"/>
</dbReference>
<comment type="subcellular location">
    <subcellularLocation>
        <location evidence="1">Nucleus</location>
    </subcellularLocation>
</comment>
<evidence type="ECO:0000256" key="6">
    <source>
        <dbReference type="ARBA" id="ARBA00023242"/>
    </source>
</evidence>
<dbReference type="Pfam" id="PF02229">
    <property type="entry name" value="PC4"/>
    <property type="match status" value="1"/>
</dbReference>
<dbReference type="InterPro" id="IPR045125">
    <property type="entry name" value="Sub1/Tcp4-like"/>
</dbReference>
<accession>A0A6P8AUP5</accession>
<dbReference type="Gene3D" id="2.30.31.10">
    <property type="entry name" value="Transcriptional Coactivator Pc4, Chain A"/>
    <property type="match status" value="1"/>
</dbReference>
<evidence type="ECO:0000256" key="7">
    <source>
        <dbReference type="SAM" id="MobiDB-lite"/>
    </source>
</evidence>
<keyword evidence="3" id="KW-0805">Transcription regulation</keyword>
<evidence type="ECO:0000313" key="10">
    <source>
        <dbReference type="RefSeq" id="XP_030978574.1"/>
    </source>
</evidence>
<dbReference type="GO" id="GO:0005634">
    <property type="term" value="C:nucleus"/>
    <property type="evidence" value="ECO:0007669"/>
    <property type="project" value="UniProtKB-SubCell"/>
</dbReference>
<comment type="similarity">
    <text evidence="2">Belongs to the transcriptional coactivator PC4 family.</text>
</comment>
<reference evidence="10" key="2">
    <citation type="submission" date="2019-10" db="EMBL/GenBank/DDBJ databases">
        <authorList>
            <consortium name="NCBI Genome Project"/>
        </authorList>
    </citation>
    <scope>NUCLEOTIDE SEQUENCE</scope>
    <source>
        <strain evidence="10">NI907</strain>
    </source>
</reference>
<feature type="compositionally biased region" description="Basic and acidic residues" evidence="7">
    <location>
        <begin position="134"/>
        <end position="150"/>
    </location>
</feature>
<feature type="compositionally biased region" description="Basic residues" evidence="7">
    <location>
        <begin position="1"/>
        <end position="10"/>
    </location>
</feature>
<dbReference type="GeneID" id="41963417"/>
<proteinExistence type="inferred from homology"/>
<reference evidence="10" key="3">
    <citation type="submission" date="2025-08" db="UniProtKB">
        <authorList>
            <consortium name="RefSeq"/>
        </authorList>
    </citation>
    <scope>IDENTIFICATION</scope>
    <source>
        <strain evidence="10">NI907</strain>
    </source>
</reference>
<dbReference type="OrthoDB" id="2505440at2759"/>
<feature type="compositionally biased region" description="Polar residues" evidence="7">
    <location>
        <begin position="152"/>
        <end position="162"/>
    </location>
</feature>
<evidence type="ECO:0000256" key="3">
    <source>
        <dbReference type="ARBA" id="ARBA00023015"/>
    </source>
</evidence>
<feature type="domain" description="Transcriptional coactivator p15 (PC4) C-terminal" evidence="8">
    <location>
        <begin position="53"/>
        <end position="104"/>
    </location>
</feature>